<dbReference type="PANTHER" id="PTHR47797">
    <property type="entry name" value="DEHYDROGENASE, PUTATIVE (AFU_ORTHOLOGUE AFUA_8G05805)-RELATED"/>
    <property type="match status" value="1"/>
</dbReference>
<evidence type="ECO:0000259" key="9">
    <source>
        <dbReference type="PROSITE" id="PS50939"/>
    </source>
</evidence>
<feature type="chain" id="PRO_5017657518" description="Cytochrome b561 domain-containing protein" evidence="8">
    <location>
        <begin position="23"/>
        <end position="150"/>
    </location>
</feature>
<evidence type="ECO:0000256" key="8">
    <source>
        <dbReference type="SAM" id="SignalP"/>
    </source>
</evidence>
<protein>
    <recommendedName>
        <fullName evidence="9">Cytochrome b561 domain-containing protein</fullName>
    </recommendedName>
</protein>
<feature type="signal peptide" evidence="8">
    <location>
        <begin position="1"/>
        <end position="22"/>
    </location>
</feature>
<evidence type="ECO:0000256" key="5">
    <source>
        <dbReference type="ARBA" id="ARBA00022989"/>
    </source>
</evidence>
<organism evidence="10 11">
    <name type="scientific">Scytalidium lignicola</name>
    <name type="common">Hyphomycete</name>
    <dbReference type="NCBI Taxonomy" id="5539"/>
    <lineage>
        <taxon>Eukaryota</taxon>
        <taxon>Fungi</taxon>
        <taxon>Dikarya</taxon>
        <taxon>Ascomycota</taxon>
        <taxon>Pezizomycotina</taxon>
        <taxon>Leotiomycetes</taxon>
        <taxon>Leotiomycetes incertae sedis</taxon>
        <taxon>Scytalidium</taxon>
    </lineage>
</organism>
<feature type="transmembrane region" description="Helical" evidence="7">
    <location>
        <begin position="100"/>
        <end position="121"/>
    </location>
</feature>
<dbReference type="CDD" id="cd08760">
    <property type="entry name" value="Cyt_b561_FRRS1_like"/>
    <property type="match status" value="1"/>
</dbReference>
<sequence length="150" mass="16334">MLGFSLLIAGFGLGVWVAVTHAEVYNDPLGHTILGTIIVALFLLQPLIGLWHHRLFRSHRVNEFIHQGHIWFGRLLIILALINGGLGVDLAANSPGGEKVWGSIAGIFGVLYIVLIVLSYFKKTSDSGEKGGRDGIGSPERLELQVQEKV</sequence>
<evidence type="ECO:0000256" key="4">
    <source>
        <dbReference type="ARBA" id="ARBA00022982"/>
    </source>
</evidence>
<feature type="domain" description="Cytochrome b561" evidence="9">
    <location>
        <begin position="1"/>
        <end position="124"/>
    </location>
</feature>
<dbReference type="AlphaFoldDB" id="A0A3E2HMX8"/>
<comment type="subcellular location">
    <subcellularLocation>
        <location evidence="1">Membrane</location>
    </subcellularLocation>
</comment>
<dbReference type="PANTHER" id="PTHR47797:SF1">
    <property type="entry name" value="CYTOCHROME B561 DOMAIN-CONTAINING PROTEIN-RELATED"/>
    <property type="match status" value="1"/>
</dbReference>
<gene>
    <name evidence="10" type="ORF">B7463_g1627</name>
</gene>
<keyword evidence="8" id="KW-0732">Signal</keyword>
<keyword evidence="11" id="KW-1185">Reference proteome</keyword>
<dbReference type="InterPro" id="IPR006593">
    <property type="entry name" value="Cyt_b561/ferric_Rdtase_TM"/>
</dbReference>
<dbReference type="STRING" id="5539.A0A3E2HMX8"/>
<evidence type="ECO:0000256" key="2">
    <source>
        <dbReference type="ARBA" id="ARBA00022448"/>
    </source>
</evidence>
<evidence type="ECO:0000313" key="10">
    <source>
        <dbReference type="EMBL" id="RFU34739.1"/>
    </source>
</evidence>
<keyword evidence="4" id="KW-0249">Electron transport</keyword>
<reference evidence="10 11" key="1">
    <citation type="submission" date="2018-05" db="EMBL/GenBank/DDBJ databases">
        <title>Draft genome sequence of Scytalidium lignicola DSM 105466, a ubiquitous saprotrophic fungus.</title>
        <authorList>
            <person name="Buettner E."/>
            <person name="Gebauer A.M."/>
            <person name="Hofrichter M."/>
            <person name="Liers C."/>
            <person name="Kellner H."/>
        </authorList>
    </citation>
    <scope>NUCLEOTIDE SEQUENCE [LARGE SCALE GENOMIC DNA]</scope>
    <source>
        <strain evidence="10 11">DSM 105466</strain>
    </source>
</reference>
<keyword evidence="2" id="KW-0813">Transport</keyword>
<dbReference type="Gene3D" id="1.20.120.1770">
    <property type="match status" value="1"/>
</dbReference>
<feature type="non-terminal residue" evidence="10">
    <location>
        <position position="150"/>
    </location>
</feature>
<dbReference type="EMBL" id="NCSJ02000017">
    <property type="protein sequence ID" value="RFU34739.1"/>
    <property type="molecule type" value="Genomic_DNA"/>
</dbReference>
<keyword evidence="3 7" id="KW-0812">Transmembrane</keyword>
<keyword evidence="5 7" id="KW-1133">Transmembrane helix</keyword>
<dbReference type="PROSITE" id="PS50939">
    <property type="entry name" value="CYTOCHROME_B561"/>
    <property type="match status" value="1"/>
</dbReference>
<evidence type="ECO:0000256" key="7">
    <source>
        <dbReference type="SAM" id="Phobius"/>
    </source>
</evidence>
<feature type="non-terminal residue" evidence="10">
    <location>
        <position position="1"/>
    </location>
</feature>
<feature type="transmembrane region" description="Helical" evidence="7">
    <location>
        <begin position="32"/>
        <end position="51"/>
    </location>
</feature>
<evidence type="ECO:0000256" key="1">
    <source>
        <dbReference type="ARBA" id="ARBA00004370"/>
    </source>
</evidence>
<evidence type="ECO:0000256" key="6">
    <source>
        <dbReference type="ARBA" id="ARBA00023136"/>
    </source>
</evidence>
<comment type="caution">
    <text evidence="10">The sequence shown here is derived from an EMBL/GenBank/DDBJ whole genome shotgun (WGS) entry which is preliminary data.</text>
</comment>
<dbReference type="GO" id="GO:0016020">
    <property type="term" value="C:membrane"/>
    <property type="evidence" value="ECO:0007669"/>
    <property type="project" value="UniProtKB-SubCell"/>
</dbReference>
<dbReference type="OMA" id="WVAVTHA"/>
<evidence type="ECO:0000313" key="11">
    <source>
        <dbReference type="Proteomes" id="UP000258309"/>
    </source>
</evidence>
<keyword evidence="6 7" id="KW-0472">Membrane</keyword>
<feature type="transmembrane region" description="Helical" evidence="7">
    <location>
        <begin position="71"/>
        <end position="88"/>
    </location>
</feature>
<evidence type="ECO:0000256" key="3">
    <source>
        <dbReference type="ARBA" id="ARBA00022692"/>
    </source>
</evidence>
<name>A0A3E2HMX8_SCYLI</name>
<accession>A0A3E2HMX8</accession>
<proteinExistence type="predicted"/>
<dbReference type="Proteomes" id="UP000258309">
    <property type="component" value="Unassembled WGS sequence"/>
</dbReference>
<dbReference type="OrthoDB" id="19261at2759"/>